<protein>
    <submittedName>
        <fullName evidence="2">Uncharacterized protein</fullName>
    </submittedName>
</protein>
<evidence type="ECO:0000313" key="2">
    <source>
        <dbReference type="EMBL" id="TDH60267.1"/>
    </source>
</evidence>
<dbReference type="RefSeq" id="WP_133290923.1">
    <property type="nucleotide sequence ID" value="NZ_SMSJ01000041.1"/>
</dbReference>
<evidence type="ECO:0000313" key="3">
    <source>
        <dbReference type="Proteomes" id="UP000295096"/>
    </source>
</evidence>
<evidence type="ECO:0000256" key="1">
    <source>
        <dbReference type="SAM" id="Phobius"/>
    </source>
</evidence>
<keyword evidence="1" id="KW-0472">Membrane</keyword>
<dbReference type="EMBL" id="SMSJ01000041">
    <property type="protein sequence ID" value="TDH60267.1"/>
    <property type="molecule type" value="Genomic_DNA"/>
</dbReference>
<feature type="transmembrane region" description="Helical" evidence="1">
    <location>
        <begin position="101"/>
        <end position="122"/>
    </location>
</feature>
<dbReference type="Proteomes" id="UP000295096">
    <property type="component" value="Unassembled WGS sequence"/>
</dbReference>
<name>A0A4R5QD40_9PROT</name>
<keyword evidence="3" id="KW-1185">Reference proteome</keyword>
<dbReference type="AlphaFoldDB" id="A0A4R5QD40"/>
<gene>
    <name evidence="2" type="ORF">E2C06_22885</name>
</gene>
<sequence length="176" mass="18435">MAAAPSSGVAALRNRPATSIGPAFLALALLLALESAGGAAILRLAGEAGPALLAALGSLAAGIRFGWTLRPGAEPLISRYSRFDAAGLPDPDGHYTRRLTAAWAVLLGGFALTFLAAALGLFPAAPLWLLQPALCTALFFGEHVLRRCCFPELGRVTPLRTLQAIYRCHRQVRHAA</sequence>
<comment type="caution">
    <text evidence="2">The sequence shown here is derived from an EMBL/GenBank/DDBJ whole genome shotgun (WGS) entry which is preliminary data.</text>
</comment>
<reference evidence="2 3" key="1">
    <citation type="journal article" date="2016" name="J. Microbiol.">
        <title>Dankookia rubra gen. nov., sp. nov., an alphaproteobacterium isolated from sediment of a shallow stream.</title>
        <authorList>
            <person name="Kim W.H."/>
            <person name="Kim D.H."/>
            <person name="Kang K."/>
            <person name="Ahn T.Y."/>
        </authorList>
    </citation>
    <scope>NUCLEOTIDE SEQUENCE [LARGE SCALE GENOMIC DNA]</scope>
    <source>
        <strain evidence="2 3">JCM30602</strain>
    </source>
</reference>
<accession>A0A4R5QD40</accession>
<feature type="transmembrane region" description="Helical" evidence="1">
    <location>
        <begin position="48"/>
        <end position="67"/>
    </location>
</feature>
<keyword evidence="1" id="KW-1133">Transmembrane helix</keyword>
<proteinExistence type="predicted"/>
<keyword evidence="1" id="KW-0812">Transmembrane</keyword>
<organism evidence="2 3">
    <name type="scientific">Dankookia rubra</name>
    <dbReference type="NCBI Taxonomy" id="1442381"/>
    <lineage>
        <taxon>Bacteria</taxon>
        <taxon>Pseudomonadati</taxon>
        <taxon>Pseudomonadota</taxon>
        <taxon>Alphaproteobacteria</taxon>
        <taxon>Acetobacterales</taxon>
        <taxon>Roseomonadaceae</taxon>
        <taxon>Dankookia</taxon>
    </lineage>
</organism>
<dbReference type="OrthoDB" id="7284509at2"/>